<dbReference type="RefSeq" id="XP_030382651.1">
    <property type="nucleotide sequence ID" value="XM_030526791.1"/>
</dbReference>
<keyword evidence="2" id="KW-1185">Reference proteome</keyword>
<keyword evidence="1" id="KW-0732">Signal</keyword>
<accession>A0A6J2U1W9</accession>
<name>A0A6J2U1W9_DROLE</name>
<evidence type="ECO:0000313" key="2">
    <source>
        <dbReference type="Proteomes" id="UP000504634"/>
    </source>
</evidence>
<gene>
    <name evidence="3" type="primary">LOC115630248</name>
</gene>
<evidence type="ECO:0000256" key="1">
    <source>
        <dbReference type="SAM" id="SignalP"/>
    </source>
</evidence>
<feature type="signal peptide" evidence="1">
    <location>
        <begin position="1"/>
        <end position="19"/>
    </location>
</feature>
<sequence>MKYLFVFVIFVVFVSYCMAAISEPVAASLYDEEDAAVAEKKTEKRGIYGFGYGHGYGGYGYGGYGHAHYGSYGYGSPFYSGYSIHAPYGHHHGYYPYHHHGLYNYY</sequence>
<dbReference type="GeneID" id="115630248"/>
<proteinExistence type="predicted"/>
<evidence type="ECO:0000313" key="3">
    <source>
        <dbReference type="RefSeq" id="XP_030382651.1"/>
    </source>
</evidence>
<reference evidence="3" key="1">
    <citation type="submission" date="2025-08" db="UniProtKB">
        <authorList>
            <consortium name="RefSeq"/>
        </authorList>
    </citation>
    <scope>IDENTIFICATION</scope>
    <source>
        <strain evidence="3">11010-0011.00</strain>
        <tissue evidence="3">Whole body</tissue>
    </source>
</reference>
<protein>
    <submittedName>
        <fullName evidence="3">Prisilkin-39</fullName>
    </submittedName>
</protein>
<dbReference type="AlphaFoldDB" id="A0A6J2U1W9"/>
<feature type="chain" id="PRO_5027091200" evidence="1">
    <location>
        <begin position="20"/>
        <end position="106"/>
    </location>
</feature>
<dbReference type="Proteomes" id="UP000504634">
    <property type="component" value="Unplaced"/>
</dbReference>
<organism evidence="2 3">
    <name type="scientific">Drosophila lebanonensis</name>
    <name type="common">Fruit fly</name>
    <name type="synonym">Scaptodrosophila lebanonensis</name>
    <dbReference type="NCBI Taxonomy" id="7225"/>
    <lineage>
        <taxon>Eukaryota</taxon>
        <taxon>Metazoa</taxon>
        <taxon>Ecdysozoa</taxon>
        <taxon>Arthropoda</taxon>
        <taxon>Hexapoda</taxon>
        <taxon>Insecta</taxon>
        <taxon>Pterygota</taxon>
        <taxon>Neoptera</taxon>
        <taxon>Endopterygota</taxon>
        <taxon>Diptera</taxon>
        <taxon>Brachycera</taxon>
        <taxon>Muscomorpha</taxon>
        <taxon>Ephydroidea</taxon>
        <taxon>Drosophilidae</taxon>
        <taxon>Scaptodrosophila</taxon>
    </lineage>
</organism>